<feature type="region of interest" description="Disordered" evidence="2">
    <location>
        <begin position="177"/>
        <end position="244"/>
    </location>
</feature>
<evidence type="ECO:0000313" key="4">
    <source>
        <dbReference type="Proteomes" id="UP000319257"/>
    </source>
</evidence>
<feature type="compositionally biased region" description="Basic residues" evidence="2">
    <location>
        <begin position="803"/>
        <end position="832"/>
    </location>
</feature>
<dbReference type="Pfam" id="PF13489">
    <property type="entry name" value="Methyltransf_23"/>
    <property type="match status" value="1"/>
</dbReference>
<gene>
    <name evidence="3" type="ORF">E0L32_005272</name>
</gene>
<feature type="compositionally biased region" description="Basic and acidic residues" evidence="2">
    <location>
        <begin position="194"/>
        <end position="205"/>
    </location>
</feature>
<dbReference type="STRING" id="1093900.A0A507BDC7"/>
<dbReference type="SUPFAM" id="SSF53335">
    <property type="entry name" value="S-adenosyl-L-methionine-dependent methyltransferases"/>
    <property type="match status" value="1"/>
</dbReference>
<dbReference type="GO" id="GO:0008168">
    <property type="term" value="F:methyltransferase activity"/>
    <property type="evidence" value="ECO:0007669"/>
    <property type="project" value="TreeGrafter"/>
</dbReference>
<comment type="similarity">
    <text evidence="1">Belongs to the methyltransferase superfamily. LaeA methyltransferase family.</text>
</comment>
<protein>
    <submittedName>
        <fullName evidence="3">Uncharacterized protein</fullName>
    </submittedName>
</protein>
<feature type="compositionally biased region" description="Low complexity" evidence="2">
    <location>
        <begin position="660"/>
        <end position="669"/>
    </location>
</feature>
<feature type="compositionally biased region" description="Low complexity" evidence="2">
    <location>
        <begin position="833"/>
        <end position="844"/>
    </location>
</feature>
<keyword evidence="4" id="KW-1185">Reference proteome</keyword>
<dbReference type="InterPro" id="IPR029063">
    <property type="entry name" value="SAM-dependent_MTases_sf"/>
</dbReference>
<feature type="region of interest" description="Disordered" evidence="2">
    <location>
        <begin position="128"/>
        <end position="153"/>
    </location>
</feature>
<reference evidence="3 4" key="1">
    <citation type="submission" date="2019-06" db="EMBL/GenBank/DDBJ databases">
        <title>Draft genome sequence of the filamentous fungus Phialemoniopsis curvata isolated from diesel fuel.</title>
        <authorList>
            <person name="Varaljay V.A."/>
            <person name="Lyon W.J."/>
            <person name="Crouch A.L."/>
            <person name="Drake C.E."/>
            <person name="Hollomon J.M."/>
            <person name="Nadeau L.J."/>
            <person name="Nunn H.S."/>
            <person name="Stevenson B.S."/>
            <person name="Bojanowski C.L."/>
            <person name="Crookes-Goodson W.J."/>
        </authorList>
    </citation>
    <scope>NUCLEOTIDE SEQUENCE [LARGE SCALE GENOMIC DNA]</scope>
    <source>
        <strain evidence="3 4">D216</strain>
    </source>
</reference>
<dbReference type="RefSeq" id="XP_030996291.1">
    <property type="nucleotide sequence ID" value="XM_031139775.1"/>
</dbReference>
<dbReference type="Proteomes" id="UP000319257">
    <property type="component" value="Unassembled WGS sequence"/>
</dbReference>
<feature type="region of interest" description="Disordered" evidence="2">
    <location>
        <begin position="795"/>
        <end position="844"/>
    </location>
</feature>
<name>A0A507BDC7_9PEZI</name>
<dbReference type="CDD" id="cd02440">
    <property type="entry name" value="AdoMet_MTases"/>
    <property type="match status" value="1"/>
</dbReference>
<feature type="compositionally biased region" description="Basic and acidic residues" evidence="2">
    <location>
        <begin position="228"/>
        <end position="238"/>
    </location>
</feature>
<dbReference type="GeneID" id="41972719"/>
<feature type="compositionally biased region" description="Polar residues" evidence="2">
    <location>
        <begin position="575"/>
        <end position="585"/>
    </location>
</feature>
<dbReference type="Gene3D" id="3.40.50.450">
    <property type="match status" value="1"/>
</dbReference>
<feature type="compositionally biased region" description="Polar residues" evidence="2">
    <location>
        <begin position="177"/>
        <end position="186"/>
    </location>
</feature>
<evidence type="ECO:0000256" key="2">
    <source>
        <dbReference type="SAM" id="MobiDB-lite"/>
    </source>
</evidence>
<feature type="compositionally biased region" description="Low complexity" evidence="2">
    <location>
        <begin position="713"/>
        <end position="723"/>
    </location>
</feature>
<feature type="compositionally biased region" description="Low complexity" evidence="2">
    <location>
        <begin position="601"/>
        <end position="610"/>
    </location>
</feature>
<dbReference type="EMBL" id="SKBQ01000027">
    <property type="protein sequence ID" value="TPX14580.1"/>
    <property type="molecule type" value="Genomic_DNA"/>
</dbReference>
<feature type="compositionally biased region" description="Low complexity" evidence="2">
    <location>
        <begin position="620"/>
        <end position="634"/>
    </location>
</feature>
<dbReference type="Pfam" id="PF15891">
    <property type="entry name" value="Nuc_deoxyri_tr2"/>
    <property type="match status" value="1"/>
</dbReference>
<comment type="caution">
    <text evidence="3">The sequence shown here is derived from an EMBL/GenBank/DDBJ whole genome shotgun (WGS) entry which is preliminary data.</text>
</comment>
<proteinExistence type="inferred from homology"/>
<feature type="compositionally biased region" description="Gly residues" evidence="2">
    <location>
        <begin position="724"/>
        <end position="741"/>
    </location>
</feature>
<evidence type="ECO:0000313" key="3">
    <source>
        <dbReference type="EMBL" id="TPX14580.1"/>
    </source>
</evidence>
<dbReference type="Gene3D" id="3.40.50.150">
    <property type="entry name" value="Vaccinia Virus protein VP39"/>
    <property type="match status" value="1"/>
</dbReference>
<organism evidence="3 4">
    <name type="scientific">Thyridium curvatum</name>
    <dbReference type="NCBI Taxonomy" id="1093900"/>
    <lineage>
        <taxon>Eukaryota</taxon>
        <taxon>Fungi</taxon>
        <taxon>Dikarya</taxon>
        <taxon>Ascomycota</taxon>
        <taxon>Pezizomycotina</taxon>
        <taxon>Sordariomycetes</taxon>
        <taxon>Sordariomycetidae</taxon>
        <taxon>Thyridiales</taxon>
        <taxon>Thyridiaceae</taxon>
        <taxon>Thyridium</taxon>
    </lineage>
</organism>
<evidence type="ECO:0000256" key="1">
    <source>
        <dbReference type="ARBA" id="ARBA00038158"/>
    </source>
</evidence>
<feature type="compositionally biased region" description="Polar residues" evidence="2">
    <location>
        <begin position="141"/>
        <end position="153"/>
    </location>
</feature>
<sequence length="844" mass="91836">MLPIVEQRSLCQVILAPSLQPAKPGNKKVFLAGTTTKAKTEPFFWRDPVIEALRDFPVTIFNPFRPDWDSTWREELTYDLFVEQTNWELDRQQDAEITVVYFQPGTDAPISLLELGLRAGSGRKAIVGCPEGPPSLHADTTKSIRSQHGASHIQATGLTHPLARNQQPLAGIPAQLMESSHSATTVPSQPQQHQEQRPQPDDRSSPDAAGGDEALGSPLSADSGHGSGAERNEDHEQEGAPSISALSNFSIELKYYLPNDEKEQNRLDLQHALASRVLNGKLYLAPIGDNVHRALDIGTGTGIWAIEFAEQHPEADVLGTDFSPIQPEYVPPNCRFEIDDLEDEWVYRHQFDYIHGRYIVGFLSDVPRLIRNIYDNLKPGGYVEFMETLMTMDAIDDSLKGTALEQWQTLMVEGVRKTGKDPLACVHLKKWLAEAGFRDVQEKKYAVPANPWARGEEQKIRGSLMMTNLLEVAQGITMQVCTKVHGWTREAVELFLVDVRAELKDRRKHGYVPICGFVQLNDKLSAKRDDLDYQGFPSHDFIYRTAQSTHQKGLLDLCSLLHIQRTGISRGGSRPSPTEQKQAMSANDYYGGGGGAGGGFPPQQQAYGQQNYGGGGGSYQQGAGHQQQGYQSQHQGGGYQQGYSPNPSPQPPQGYGYGGDQSSYAQQHQQPPPPQAYTSPAPQGGPYGGHPPPPQQTYGHDGRGTSPYPPPQQQYQQQQQQQGYGSGGGYPQGGGDGGGGQPQYQTGPGGPQDERGLGATLIGGGAAGWAAHAAGGGALGTMAGAVAGAVGANFIEHKLEGKTKKHKKDKKDKKDKDKKHKDKHDKHHKRRGSGSSSSSSSSSD</sequence>
<accession>A0A507BDC7</accession>
<dbReference type="PANTHER" id="PTHR43591">
    <property type="entry name" value="METHYLTRANSFERASE"/>
    <property type="match status" value="1"/>
</dbReference>
<feature type="region of interest" description="Disordered" evidence="2">
    <location>
        <begin position="567"/>
        <end position="762"/>
    </location>
</feature>
<dbReference type="OrthoDB" id="2893324at2759"/>
<feature type="compositionally biased region" description="Gly residues" evidence="2">
    <location>
        <begin position="590"/>
        <end position="600"/>
    </location>
</feature>
<dbReference type="AlphaFoldDB" id="A0A507BDC7"/>
<dbReference type="InterPro" id="IPR039470">
    <property type="entry name" value="Nuc_deoxyri_tr2"/>
</dbReference>
<dbReference type="InParanoid" id="A0A507BDC7"/>
<dbReference type="PANTHER" id="PTHR43591:SF102">
    <property type="entry name" value="S-ADENOSYL-L-METHIONINE-DEPENDENT METHYLTRANSFERASE"/>
    <property type="match status" value="1"/>
</dbReference>